<protein>
    <recommendedName>
        <fullName evidence="4">3-methyladenine DNA glycosylase</fullName>
    </recommendedName>
</protein>
<name>A0ABW5B2H1_9FLAO</name>
<evidence type="ECO:0000256" key="1">
    <source>
        <dbReference type="SAM" id="MobiDB-lite"/>
    </source>
</evidence>
<organism evidence="2 3">
    <name type="scientific">Aquimarina celericrescens</name>
    <dbReference type="NCBI Taxonomy" id="1964542"/>
    <lineage>
        <taxon>Bacteria</taxon>
        <taxon>Pseudomonadati</taxon>
        <taxon>Bacteroidota</taxon>
        <taxon>Flavobacteriia</taxon>
        <taxon>Flavobacteriales</taxon>
        <taxon>Flavobacteriaceae</taxon>
        <taxon>Aquimarina</taxon>
    </lineage>
</organism>
<keyword evidence="3" id="KW-1185">Reference proteome</keyword>
<evidence type="ECO:0008006" key="4">
    <source>
        <dbReference type="Google" id="ProtNLM"/>
    </source>
</evidence>
<sequence length="48" mass="5776">MHKKDNIKQEQDSIKENAINIKQKEADGREINHQEKNRREIHQPRDNA</sequence>
<dbReference type="EMBL" id="JBHUHY010000017">
    <property type="protein sequence ID" value="MFD2188557.1"/>
    <property type="molecule type" value="Genomic_DNA"/>
</dbReference>
<feature type="region of interest" description="Disordered" evidence="1">
    <location>
        <begin position="1"/>
        <end position="48"/>
    </location>
</feature>
<feature type="compositionally biased region" description="Basic and acidic residues" evidence="1">
    <location>
        <begin position="1"/>
        <end position="15"/>
    </location>
</feature>
<feature type="compositionally biased region" description="Basic and acidic residues" evidence="1">
    <location>
        <begin position="22"/>
        <end position="48"/>
    </location>
</feature>
<dbReference type="Proteomes" id="UP001597344">
    <property type="component" value="Unassembled WGS sequence"/>
</dbReference>
<accession>A0ABW5B2H1</accession>
<dbReference type="RefSeq" id="WP_378321588.1">
    <property type="nucleotide sequence ID" value="NZ_JBHUHY010000017.1"/>
</dbReference>
<reference evidence="3" key="1">
    <citation type="journal article" date="2019" name="Int. J. Syst. Evol. Microbiol.">
        <title>The Global Catalogue of Microorganisms (GCM) 10K type strain sequencing project: providing services to taxonomists for standard genome sequencing and annotation.</title>
        <authorList>
            <consortium name="The Broad Institute Genomics Platform"/>
            <consortium name="The Broad Institute Genome Sequencing Center for Infectious Disease"/>
            <person name="Wu L."/>
            <person name="Ma J."/>
        </authorList>
    </citation>
    <scope>NUCLEOTIDE SEQUENCE [LARGE SCALE GENOMIC DNA]</scope>
    <source>
        <strain evidence="3">DT92</strain>
    </source>
</reference>
<gene>
    <name evidence="2" type="ORF">ACFSJT_17250</name>
</gene>
<comment type="caution">
    <text evidence="2">The sequence shown here is derived from an EMBL/GenBank/DDBJ whole genome shotgun (WGS) entry which is preliminary data.</text>
</comment>
<evidence type="ECO:0000313" key="2">
    <source>
        <dbReference type="EMBL" id="MFD2188557.1"/>
    </source>
</evidence>
<proteinExistence type="predicted"/>
<evidence type="ECO:0000313" key="3">
    <source>
        <dbReference type="Proteomes" id="UP001597344"/>
    </source>
</evidence>